<dbReference type="EMBL" id="JAUIZM010000006">
    <property type="protein sequence ID" value="KAK1377582.1"/>
    <property type="molecule type" value="Genomic_DNA"/>
</dbReference>
<evidence type="ECO:0000256" key="1">
    <source>
        <dbReference type="SAM" id="MobiDB-lite"/>
    </source>
</evidence>
<name>A0AAD8MLU6_9APIA</name>
<feature type="region of interest" description="Disordered" evidence="1">
    <location>
        <begin position="246"/>
        <end position="273"/>
    </location>
</feature>
<organism evidence="2 3">
    <name type="scientific">Heracleum sosnowskyi</name>
    <dbReference type="NCBI Taxonomy" id="360622"/>
    <lineage>
        <taxon>Eukaryota</taxon>
        <taxon>Viridiplantae</taxon>
        <taxon>Streptophyta</taxon>
        <taxon>Embryophyta</taxon>
        <taxon>Tracheophyta</taxon>
        <taxon>Spermatophyta</taxon>
        <taxon>Magnoliopsida</taxon>
        <taxon>eudicotyledons</taxon>
        <taxon>Gunneridae</taxon>
        <taxon>Pentapetalae</taxon>
        <taxon>asterids</taxon>
        <taxon>campanulids</taxon>
        <taxon>Apiales</taxon>
        <taxon>Apiaceae</taxon>
        <taxon>Apioideae</taxon>
        <taxon>apioid superclade</taxon>
        <taxon>Tordylieae</taxon>
        <taxon>Tordyliinae</taxon>
        <taxon>Heracleum</taxon>
    </lineage>
</organism>
<dbReference type="Proteomes" id="UP001237642">
    <property type="component" value="Unassembled WGS sequence"/>
</dbReference>
<feature type="region of interest" description="Disordered" evidence="1">
    <location>
        <begin position="46"/>
        <end position="65"/>
    </location>
</feature>
<feature type="compositionally biased region" description="Low complexity" evidence="1">
    <location>
        <begin position="250"/>
        <end position="273"/>
    </location>
</feature>
<reference evidence="2" key="2">
    <citation type="submission" date="2023-05" db="EMBL/GenBank/DDBJ databases">
        <authorList>
            <person name="Schelkunov M.I."/>
        </authorList>
    </citation>
    <scope>NUCLEOTIDE SEQUENCE</scope>
    <source>
        <strain evidence="2">Hsosn_3</strain>
        <tissue evidence="2">Leaf</tissue>
    </source>
</reference>
<feature type="region of interest" description="Disordered" evidence="1">
    <location>
        <begin position="186"/>
        <end position="232"/>
    </location>
</feature>
<proteinExistence type="predicted"/>
<dbReference type="AlphaFoldDB" id="A0AAD8MLU6"/>
<reference evidence="2" key="1">
    <citation type="submission" date="2023-02" db="EMBL/GenBank/DDBJ databases">
        <title>Genome of toxic invasive species Heracleum sosnowskyi carries increased number of genes despite the absence of recent whole-genome duplications.</title>
        <authorList>
            <person name="Schelkunov M."/>
            <person name="Shtratnikova V."/>
            <person name="Makarenko M."/>
            <person name="Klepikova A."/>
            <person name="Omelchenko D."/>
            <person name="Novikova G."/>
            <person name="Obukhova E."/>
            <person name="Bogdanov V."/>
            <person name="Penin A."/>
            <person name="Logacheva M."/>
        </authorList>
    </citation>
    <scope>NUCLEOTIDE SEQUENCE</scope>
    <source>
        <strain evidence="2">Hsosn_3</strain>
        <tissue evidence="2">Leaf</tissue>
    </source>
</reference>
<accession>A0AAD8MLU6</accession>
<keyword evidence="3" id="KW-1185">Reference proteome</keyword>
<comment type="caution">
    <text evidence="2">The sequence shown here is derived from an EMBL/GenBank/DDBJ whole genome shotgun (WGS) entry which is preliminary data.</text>
</comment>
<gene>
    <name evidence="2" type="ORF">POM88_024326</name>
</gene>
<feature type="compositionally biased region" description="Low complexity" evidence="1">
    <location>
        <begin position="47"/>
        <end position="58"/>
    </location>
</feature>
<evidence type="ECO:0000313" key="2">
    <source>
        <dbReference type="EMBL" id="KAK1377582.1"/>
    </source>
</evidence>
<sequence>MKGASKVMMVAALVMVASLAIVLGLVLVLVAELYCSGLFGRRKGLRTTTSTGTADSTAENSSQQSHNQSFIASLSSFHAQGVLKAPRSLLFPAVSSKNKVDIENQLSQAPTQASESQTQKHFPTSHQFEILCAEPLPLSSSFQPVLKVPTHNGGASTSKNGACGHCEENLVYISNPVYDNAVNQTSLADTPFGTPDSSPSRLEISGSSSEDDDGGTTFPITPPLTPMKKLPVEACSVPLRDARSLGTTASYSNSNDGDLSSSSSGSPSTSHPW</sequence>
<protein>
    <submittedName>
        <fullName evidence="2">Endochitinase A</fullName>
    </submittedName>
</protein>
<evidence type="ECO:0000313" key="3">
    <source>
        <dbReference type="Proteomes" id="UP001237642"/>
    </source>
</evidence>